<comment type="catalytic activity">
    <reaction evidence="11 12">
        <text>tRNA(Ser) + L-serine + ATP = L-seryl-tRNA(Ser) + AMP + diphosphate + H(+)</text>
        <dbReference type="Rhea" id="RHEA:12292"/>
        <dbReference type="Rhea" id="RHEA-COMP:9669"/>
        <dbReference type="Rhea" id="RHEA-COMP:9703"/>
        <dbReference type="ChEBI" id="CHEBI:15378"/>
        <dbReference type="ChEBI" id="CHEBI:30616"/>
        <dbReference type="ChEBI" id="CHEBI:33019"/>
        <dbReference type="ChEBI" id="CHEBI:33384"/>
        <dbReference type="ChEBI" id="CHEBI:78442"/>
        <dbReference type="ChEBI" id="CHEBI:78533"/>
        <dbReference type="ChEBI" id="CHEBI:456215"/>
        <dbReference type="EC" id="6.1.1.11"/>
    </reaction>
</comment>
<evidence type="ECO:0000256" key="5">
    <source>
        <dbReference type="ARBA" id="ARBA00022598"/>
    </source>
</evidence>
<comment type="catalytic activity">
    <reaction evidence="10 12">
        <text>tRNA(Sec) + L-serine + ATP = L-seryl-tRNA(Sec) + AMP + diphosphate + H(+)</text>
        <dbReference type="Rhea" id="RHEA:42580"/>
        <dbReference type="Rhea" id="RHEA-COMP:9742"/>
        <dbReference type="Rhea" id="RHEA-COMP:10128"/>
        <dbReference type="ChEBI" id="CHEBI:15378"/>
        <dbReference type="ChEBI" id="CHEBI:30616"/>
        <dbReference type="ChEBI" id="CHEBI:33019"/>
        <dbReference type="ChEBI" id="CHEBI:33384"/>
        <dbReference type="ChEBI" id="CHEBI:78442"/>
        <dbReference type="ChEBI" id="CHEBI:78533"/>
        <dbReference type="ChEBI" id="CHEBI:456215"/>
        <dbReference type="EC" id="6.1.1.11"/>
    </reaction>
</comment>
<feature type="binding site" evidence="12">
    <location>
        <begin position="348"/>
        <end position="351"/>
    </location>
    <ligand>
        <name>ATP</name>
        <dbReference type="ChEBI" id="CHEBI:30616"/>
    </ligand>
</feature>
<dbReference type="InterPro" id="IPR010978">
    <property type="entry name" value="tRNA-bd_arm"/>
</dbReference>
<evidence type="ECO:0000256" key="13">
    <source>
        <dbReference type="SAM" id="Coils"/>
    </source>
</evidence>
<comment type="subcellular location">
    <subcellularLocation>
        <location evidence="1 12">Cytoplasm</location>
    </subcellularLocation>
</comment>
<keyword evidence="8 12" id="KW-0648">Protein biosynthesis</keyword>
<dbReference type="PRINTS" id="PR00981">
    <property type="entry name" value="TRNASYNTHSER"/>
</dbReference>
<dbReference type="InterPro" id="IPR002317">
    <property type="entry name" value="Ser-tRNA-ligase_type_1"/>
</dbReference>
<protein>
    <recommendedName>
        <fullName evidence="12">Serine--tRNA ligase</fullName>
        <ecNumber evidence="12">6.1.1.11</ecNumber>
    </recommendedName>
    <alternativeName>
        <fullName evidence="12">Seryl-tRNA synthetase</fullName>
        <shortName evidence="12">SerRS</shortName>
    </alternativeName>
    <alternativeName>
        <fullName evidence="12">Seryl-tRNA(Ser/Sec) synthetase</fullName>
    </alternativeName>
</protein>
<dbReference type="NCBIfam" id="TIGR00414">
    <property type="entry name" value="serS"/>
    <property type="match status" value="1"/>
</dbReference>
<keyword evidence="13" id="KW-0175">Coiled coil</keyword>
<evidence type="ECO:0000256" key="9">
    <source>
        <dbReference type="ARBA" id="ARBA00023146"/>
    </source>
</evidence>
<comment type="subunit">
    <text evidence="12">Homodimer. The tRNA molecule binds across the dimer.</text>
</comment>
<reference evidence="15 16" key="1">
    <citation type="submission" date="2024-06" db="EMBL/GenBank/DDBJ databases">
        <title>Genomic Encyclopedia of Type Strains, Phase IV (KMG-IV): sequencing the most valuable type-strain genomes for metagenomic binning, comparative biology and taxonomic classification.</title>
        <authorList>
            <person name="Goeker M."/>
        </authorList>
    </citation>
    <scope>NUCLEOTIDE SEQUENCE [LARGE SCALE GENOMIC DNA]</scope>
    <source>
        <strain evidence="15 16">DSM 17809</strain>
    </source>
</reference>
<feature type="domain" description="Aminoacyl-transfer RNA synthetases class-II family profile" evidence="14">
    <location>
        <begin position="172"/>
        <end position="409"/>
    </location>
</feature>
<evidence type="ECO:0000313" key="16">
    <source>
        <dbReference type="Proteomes" id="UP001549110"/>
    </source>
</evidence>
<dbReference type="EC" id="6.1.1.11" evidence="12"/>
<dbReference type="InterPro" id="IPR045864">
    <property type="entry name" value="aa-tRNA-synth_II/BPL/LPL"/>
</dbReference>
<comment type="domain">
    <text evidence="12">Consists of two distinct domains, a catalytic core and a N-terminal extension that is involved in tRNA binding.</text>
</comment>
<evidence type="ECO:0000256" key="2">
    <source>
        <dbReference type="ARBA" id="ARBA00005045"/>
    </source>
</evidence>
<feature type="binding site" evidence="12">
    <location>
        <begin position="261"/>
        <end position="263"/>
    </location>
    <ligand>
        <name>ATP</name>
        <dbReference type="ChEBI" id="CHEBI:30616"/>
    </ligand>
</feature>
<dbReference type="HAMAP" id="MF_00176">
    <property type="entry name" value="Ser_tRNA_synth_type1"/>
    <property type="match status" value="1"/>
</dbReference>
<dbReference type="PROSITE" id="PS50862">
    <property type="entry name" value="AA_TRNA_LIGASE_II"/>
    <property type="match status" value="1"/>
</dbReference>
<dbReference type="EMBL" id="JBEPLU010000001">
    <property type="protein sequence ID" value="MET3525018.1"/>
    <property type="molecule type" value="Genomic_DNA"/>
</dbReference>
<proteinExistence type="inferred from homology"/>
<keyword evidence="16" id="KW-1185">Reference proteome</keyword>
<evidence type="ECO:0000256" key="4">
    <source>
        <dbReference type="ARBA" id="ARBA00022490"/>
    </source>
</evidence>
<evidence type="ECO:0000256" key="11">
    <source>
        <dbReference type="ARBA" id="ARBA00048823"/>
    </source>
</evidence>
<comment type="caution">
    <text evidence="15">The sequence shown here is derived from an EMBL/GenBank/DDBJ whole genome shotgun (WGS) entry which is preliminary data.</text>
</comment>
<dbReference type="PIRSF" id="PIRSF001529">
    <property type="entry name" value="Ser-tRNA-synth_IIa"/>
    <property type="match status" value="1"/>
</dbReference>
<dbReference type="InterPro" id="IPR033729">
    <property type="entry name" value="SerRS_core"/>
</dbReference>
<dbReference type="InterPro" id="IPR006195">
    <property type="entry name" value="aa-tRNA-synth_II"/>
</dbReference>
<evidence type="ECO:0000256" key="6">
    <source>
        <dbReference type="ARBA" id="ARBA00022741"/>
    </source>
</evidence>
<evidence type="ECO:0000256" key="10">
    <source>
        <dbReference type="ARBA" id="ARBA00047929"/>
    </source>
</evidence>
<evidence type="ECO:0000259" key="14">
    <source>
        <dbReference type="PROSITE" id="PS50862"/>
    </source>
</evidence>
<dbReference type="InterPro" id="IPR042103">
    <property type="entry name" value="SerRS_1_N_sf"/>
</dbReference>
<dbReference type="InterPro" id="IPR015866">
    <property type="entry name" value="Ser-tRNA-synth_1_N"/>
</dbReference>
<comment type="similarity">
    <text evidence="3 12">Belongs to the class-II aminoacyl-tRNA synthetase family. Type-1 seryl-tRNA synthetase subfamily.</text>
</comment>
<feature type="coiled-coil region" evidence="13">
    <location>
        <begin position="30"/>
        <end position="90"/>
    </location>
</feature>
<evidence type="ECO:0000256" key="8">
    <source>
        <dbReference type="ARBA" id="ARBA00022917"/>
    </source>
</evidence>
<feature type="binding site" evidence="12">
    <location>
        <position position="384"/>
    </location>
    <ligand>
        <name>L-serine</name>
        <dbReference type="ChEBI" id="CHEBI:33384"/>
    </ligand>
</feature>
<dbReference type="SUPFAM" id="SSF55681">
    <property type="entry name" value="Class II aaRS and biotin synthetases"/>
    <property type="match status" value="1"/>
</dbReference>
<accession>A0ABV2EDB2</accession>
<organism evidence="15 16">
    <name type="scientific">Phenylobacterium koreense</name>
    <dbReference type="NCBI Taxonomy" id="266125"/>
    <lineage>
        <taxon>Bacteria</taxon>
        <taxon>Pseudomonadati</taxon>
        <taxon>Pseudomonadota</taxon>
        <taxon>Alphaproteobacteria</taxon>
        <taxon>Caulobacterales</taxon>
        <taxon>Caulobacteraceae</taxon>
        <taxon>Phenylobacterium</taxon>
    </lineage>
</organism>
<dbReference type="Pfam" id="PF02403">
    <property type="entry name" value="Seryl_tRNA_N"/>
    <property type="match status" value="1"/>
</dbReference>
<name>A0ABV2EDB2_9CAUL</name>
<dbReference type="GO" id="GO:0004828">
    <property type="term" value="F:serine-tRNA ligase activity"/>
    <property type="evidence" value="ECO:0007669"/>
    <property type="project" value="UniProtKB-EC"/>
</dbReference>
<keyword evidence="4 12" id="KW-0963">Cytoplasm</keyword>
<dbReference type="RefSeq" id="WP_331927552.1">
    <property type="nucleotide sequence ID" value="NZ_JBEPLU010000001.1"/>
</dbReference>
<dbReference type="Gene3D" id="1.10.287.40">
    <property type="entry name" value="Serine-tRNA synthetase, tRNA binding domain"/>
    <property type="match status" value="1"/>
</dbReference>
<dbReference type="PANTHER" id="PTHR43697">
    <property type="entry name" value="SERYL-TRNA SYNTHETASE"/>
    <property type="match status" value="1"/>
</dbReference>
<comment type="function">
    <text evidence="12">Catalyzes the attachment of serine to tRNA(Ser). Is also able to aminoacylate tRNA(Sec) with serine, to form the misacylated tRNA L-seryl-tRNA(Sec), which will be further converted into selenocysteinyl-tRNA(Sec).</text>
</comment>
<comment type="caution">
    <text evidence="12">Lacks conserved residue(s) required for the propagation of feature annotation.</text>
</comment>
<gene>
    <name evidence="12" type="primary">serS</name>
    <name evidence="15" type="ORF">ABID41_000113</name>
</gene>
<sequence length="425" mass="46595">MHDIRAIRENPELYEKAWAAKGRSGAAAQAVELDAKLRAAKLALETAQSRRNEASKLIGQAKAKKDEAEAQRLMAEVEQVKALLAEQAEVERAASAELHDLLAALPNIPLPDVPAGADENDNVEVRRWGEPFAISNPKDHVDLGEALGLVDFEAAARMSGARFVVLKGQIARLERAIGQFMLDLQTREHGYTEVSPPLMVNDAAAYGTDKLPKFADDLFKTTDGRWLIPTAEVPLTSLVMGQIVAEEELPLRVTALTPCFRSEAGASGRDTRGMIRQHQFYKVELVSITAPDKSEEEHERMVGCAEAVLKALELPFRTMLLCAGDMGFGARKTYDLEVWIPSEGRYREISSCSNCGDFQARRMDARTKKAGEKGTRYVHSLNGSGLAVGRTLVAVMENYQDEDGRIAIPQALQPYLPGMTHIGGE</sequence>
<keyword evidence="9 12" id="KW-0030">Aminoacyl-tRNA synthetase</keyword>
<feature type="binding site" evidence="12">
    <location>
        <begin position="230"/>
        <end position="232"/>
    </location>
    <ligand>
        <name>L-serine</name>
        <dbReference type="ChEBI" id="CHEBI:33384"/>
    </ligand>
</feature>
<dbReference type="Proteomes" id="UP001549110">
    <property type="component" value="Unassembled WGS sequence"/>
</dbReference>
<keyword evidence="5 12" id="KW-0436">Ligase</keyword>
<dbReference type="InterPro" id="IPR002314">
    <property type="entry name" value="aa-tRNA-synt_IIb"/>
</dbReference>
<dbReference type="Gene3D" id="3.30.930.10">
    <property type="entry name" value="Bira Bifunctional Protein, Domain 2"/>
    <property type="match status" value="1"/>
</dbReference>
<comment type="pathway">
    <text evidence="2 12">Aminoacyl-tRNA biosynthesis; selenocysteinyl-tRNA(Sec) biosynthesis; L-seryl-tRNA(Sec) from L-serine and tRNA(Sec): step 1/1.</text>
</comment>
<dbReference type="SUPFAM" id="SSF46589">
    <property type="entry name" value="tRNA-binding arm"/>
    <property type="match status" value="1"/>
</dbReference>
<evidence type="ECO:0000256" key="3">
    <source>
        <dbReference type="ARBA" id="ARBA00010728"/>
    </source>
</evidence>
<feature type="binding site" evidence="12">
    <location>
        <position position="284"/>
    </location>
    <ligand>
        <name>L-serine</name>
        <dbReference type="ChEBI" id="CHEBI:33384"/>
    </ligand>
</feature>
<evidence type="ECO:0000256" key="12">
    <source>
        <dbReference type="HAMAP-Rule" id="MF_00176"/>
    </source>
</evidence>
<dbReference type="CDD" id="cd00770">
    <property type="entry name" value="SerRS_core"/>
    <property type="match status" value="1"/>
</dbReference>
<evidence type="ECO:0000256" key="1">
    <source>
        <dbReference type="ARBA" id="ARBA00004496"/>
    </source>
</evidence>
<evidence type="ECO:0000313" key="15">
    <source>
        <dbReference type="EMBL" id="MET3525018.1"/>
    </source>
</evidence>
<dbReference type="PANTHER" id="PTHR43697:SF1">
    <property type="entry name" value="SERINE--TRNA LIGASE"/>
    <property type="match status" value="1"/>
</dbReference>
<keyword evidence="6 12" id="KW-0547">Nucleotide-binding</keyword>
<keyword evidence="7 12" id="KW-0067">ATP-binding</keyword>
<evidence type="ECO:0000256" key="7">
    <source>
        <dbReference type="ARBA" id="ARBA00022840"/>
    </source>
</evidence>
<dbReference type="Pfam" id="PF00587">
    <property type="entry name" value="tRNA-synt_2b"/>
    <property type="match status" value="1"/>
</dbReference>